<keyword evidence="1" id="KW-0489">Methyltransferase</keyword>
<dbReference type="EC" id="2.1.1.-" evidence="1"/>
<dbReference type="GO" id="GO:0008168">
    <property type="term" value="F:methyltransferase activity"/>
    <property type="evidence" value="ECO:0007669"/>
    <property type="project" value="UniProtKB-KW"/>
</dbReference>
<proteinExistence type="predicted"/>
<dbReference type="EMBL" id="JACOOQ010000019">
    <property type="protein sequence ID" value="MBC5640889.1"/>
    <property type="molecule type" value="Genomic_DNA"/>
</dbReference>
<gene>
    <name evidence="1" type="primary">fliB</name>
    <name evidence="1" type="ORF">H8R92_10730</name>
</gene>
<evidence type="ECO:0000313" key="1">
    <source>
        <dbReference type="EMBL" id="MBC5640889.1"/>
    </source>
</evidence>
<reference evidence="1" key="1">
    <citation type="submission" date="2020-08" db="EMBL/GenBank/DDBJ databases">
        <title>Genome public.</title>
        <authorList>
            <person name="Liu C."/>
            <person name="Sun Q."/>
        </authorList>
    </citation>
    <scope>NUCLEOTIDE SEQUENCE</scope>
    <source>
        <strain evidence="1">NSJ-42</strain>
    </source>
</reference>
<dbReference type="AlphaFoldDB" id="A0A8I0A7A6"/>
<dbReference type="RefSeq" id="WP_186835444.1">
    <property type="nucleotide sequence ID" value="NZ_JACOOQ010000019.1"/>
</dbReference>
<protein>
    <submittedName>
        <fullName evidence="1">Flagellin lysine-N-methylase</fullName>
        <ecNumber evidence="1">2.1.1.-</ecNumber>
    </submittedName>
</protein>
<dbReference type="GO" id="GO:0032259">
    <property type="term" value="P:methylation"/>
    <property type="evidence" value="ECO:0007669"/>
    <property type="project" value="UniProtKB-KW"/>
</dbReference>
<keyword evidence="1" id="KW-0969">Cilium</keyword>
<keyword evidence="2" id="KW-1185">Reference proteome</keyword>
<keyword evidence="1" id="KW-0282">Flagellum</keyword>
<evidence type="ECO:0000313" key="2">
    <source>
        <dbReference type="Proteomes" id="UP000662088"/>
    </source>
</evidence>
<comment type="caution">
    <text evidence="1">The sequence shown here is derived from an EMBL/GenBank/DDBJ whole genome shotgun (WGS) entry which is preliminary data.</text>
</comment>
<dbReference type="NCBIfam" id="NF038110">
    <property type="entry name" value="Lys_methyl_FliB"/>
    <property type="match status" value="1"/>
</dbReference>
<dbReference type="Proteomes" id="UP000662088">
    <property type="component" value="Unassembled WGS sequence"/>
</dbReference>
<keyword evidence="1" id="KW-0808">Transferase</keyword>
<keyword evidence="1" id="KW-0966">Cell projection</keyword>
<accession>A0A8I0A7A6</accession>
<name>A0A8I0A7A6_9CLOT</name>
<sequence>MKVLKPFYYDDFKCIAGNCIDNCCNSEWEISIDKSTYKKYKRLRGQWGNKIKKNICKIRNNNNNYLRYGKIKLKNSRCSLLSEEGLCSIHANLGVGYLCNTCKVYPRQIIKYGKIYERNLFMSCPEVARYFVRHKENFYFNMGEEELSDLDKDYIIDKSYDENLYNLLWDSRSLAMEIIQFKEIEIWKRIIFLKMLTDKVQRLIDEENYENYEKVLNVFRNEITNIDLITSLDKIKVVEEVKLTFIKGVLKTSIKKSLDNCKYRNLIKEYNELFRKNNHRKNELEMIIEKEKEFNIFLQNYENILENLLIYLIYEYFIQAVYTKNLIREINNIVFSYSIIRMLLLARWNKNNKKLEENDFVEIFYVFARNIEHRYKFLDSIYDAIKSAGYDSIAYTAILVR</sequence>
<organism evidence="1 2">
    <name type="scientific">Clostridium lentum</name>
    <dbReference type="NCBI Taxonomy" id="2763037"/>
    <lineage>
        <taxon>Bacteria</taxon>
        <taxon>Bacillati</taxon>
        <taxon>Bacillota</taxon>
        <taxon>Clostridia</taxon>
        <taxon>Eubacteriales</taxon>
        <taxon>Clostridiaceae</taxon>
        <taxon>Clostridium</taxon>
    </lineage>
</organism>